<gene>
    <name evidence="2" type="ORF">ACFQV2_09740</name>
</gene>
<name>A0ABW2TKP3_9PSEU</name>
<dbReference type="EMBL" id="JBHTEY010000004">
    <property type="protein sequence ID" value="MFC7613808.1"/>
    <property type="molecule type" value="Genomic_DNA"/>
</dbReference>
<protein>
    <submittedName>
        <fullName evidence="2">Uncharacterized protein</fullName>
    </submittedName>
</protein>
<feature type="region of interest" description="Disordered" evidence="1">
    <location>
        <begin position="1"/>
        <end position="48"/>
    </location>
</feature>
<keyword evidence="3" id="KW-1185">Reference proteome</keyword>
<evidence type="ECO:0000256" key="1">
    <source>
        <dbReference type="SAM" id="MobiDB-lite"/>
    </source>
</evidence>
<sequence length="48" mass="4923">MRGSEEVGDGEQDGGVPADGGGHVPVDRRGHVPVDRRGRVVGGRVAAF</sequence>
<proteinExistence type="predicted"/>
<evidence type="ECO:0000313" key="2">
    <source>
        <dbReference type="EMBL" id="MFC7613808.1"/>
    </source>
</evidence>
<reference evidence="3" key="1">
    <citation type="journal article" date="2019" name="Int. J. Syst. Evol. Microbiol.">
        <title>The Global Catalogue of Microorganisms (GCM) 10K type strain sequencing project: providing services to taxonomists for standard genome sequencing and annotation.</title>
        <authorList>
            <consortium name="The Broad Institute Genomics Platform"/>
            <consortium name="The Broad Institute Genome Sequencing Center for Infectious Disease"/>
            <person name="Wu L."/>
            <person name="Ma J."/>
        </authorList>
    </citation>
    <scope>NUCLEOTIDE SEQUENCE [LARGE SCALE GENOMIC DNA]</scope>
    <source>
        <strain evidence="3">JCM 17695</strain>
    </source>
</reference>
<feature type="compositionally biased region" description="Basic and acidic residues" evidence="1">
    <location>
        <begin position="25"/>
        <end position="38"/>
    </location>
</feature>
<evidence type="ECO:0000313" key="3">
    <source>
        <dbReference type="Proteomes" id="UP001596512"/>
    </source>
</evidence>
<feature type="compositionally biased region" description="Acidic residues" evidence="1">
    <location>
        <begin position="1"/>
        <end position="12"/>
    </location>
</feature>
<comment type="caution">
    <text evidence="2">The sequence shown here is derived from an EMBL/GenBank/DDBJ whole genome shotgun (WGS) entry which is preliminary data.</text>
</comment>
<accession>A0ABW2TKP3</accession>
<dbReference type="Proteomes" id="UP001596512">
    <property type="component" value="Unassembled WGS sequence"/>
</dbReference>
<organism evidence="2 3">
    <name type="scientific">Actinokineospora soli</name>
    <dbReference type="NCBI Taxonomy" id="1048753"/>
    <lineage>
        <taxon>Bacteria</taxon>
        <taxon>Bacillati</taxon>
        <taxon>Actinomycetota</taxon>
        <taxon>Actinomycetes</taxon>
        <taxon>Pseudonocardiales</taxon>
        <taxon>Pseudonocardiaceae</taxon>
        <taxon>Actinokineospora</taxon>
    </lineage>
</organism>